<dbReference type="SUPFAM" id="SSF52980">
    <property type="entry name" value="Restriction endonuclease-like"/>
    <property type="match status" value="1"/>
</dbReference>
<protein>
    <recommendedName>
        <fullName evidence="6">Very short patch repair endonuclease</fullName>
        <ecNumber evidence="6">3.1.-.-</ecNumber>
    </recommendedName>
</protein>
<name>A0ABX3PDD4_9HYPH</name>
<gene>
    <name evidence="7" type="ORF">BTR14_13300</name>
</gene>
<dbReference type="GO" id="GO:0004519">
    <property type="term" value="F:endonuclease activity"/>
    <property type="evidence" value="ECO:0007669"/>
    <property type="project" value="UniProtKB-KW"/>
</dbReference>
<evidence type="ECO:0000256" key="2">
    <source>
        <dbReference type="ARBA" id="ARBA00022759"/>
    </source>
</evidence>
<dbReference type="Proteomes" id="UP000192652">
    <property type="component" value="Unassembled WGS sequence"/>
</dbReference>
<dbReference type="NCBIfam" id="TIGR00632">
    <property type="entry name" value="vsr"/>
    <property type="match status" value="1"/>
</dbReference>
<keyword evidence="2 6" id="KW-0255">Endonuclease</keyword>
<dbReference type="InterPro" id="IPR004603">
    <property type="entry name" value="DNA_mismatch_endonuc_vsr"/>
</dbReference>
<comment type="similarity">
    <text evidence="6">Belongs to the vsr family.</text>
</comment>
<dbReference type="EMBL" id="MSPX01000010">
    <property type="protein sequence ID" value="OQP86077.1"/>
    <property type="molecule type" value="Genomic_DNA"/>
</dbReference>
<reference evidence="7 8" key="1">
    <citation type="journal article" date="2017" name="Antonie Van Leeuwenhoek">
        <title>Rhizobium rhizosphaerae sp. nov., a novel species isolated from rice rhizosphere.</title>
        <authorList>
            <person name="Zhao J.J."/>
            <person name="Zhang J."/>
            <person name="Zhang R.J."/>
            <person name="Zhang C.W."/>
            <person name="Yin H.Q."/>
            <person name="Zhang X.X."/>
        </authorList>
    </citation>
    <scope>NUCLEOTIDE SEQUENCE [LARGE SCALE GENOMIC DNA]</scope>
    <source>
        <strain evidence="7 8">RD15</strain>
    </source>
</reference>
<dbReference type="Pfam" id="PF03852">
    <property type="entry name" value="Vsr"/>
    <property type="match status" value="1"/>
</dbReference>
<comment type="function">
    <text evidence="6">May nick specific sequences that contain T:G mispairs resulting from m5C-deamination.</text>
</comment>
<proteinExistence type="inferred from homology"/>
<evidence type="ECO:0000256" key="3">
    <source>
        <dbReference type="ARBA" id="ARBA00022763"/>
    </source>
</evidence>
<keyword evidence="1 6" id="KW-0540">Nuclease</keyword>
<dbReference type="CDD" id="cd00221">
    <property type="entry name" value="Vsr"/>
    <property type="match status" value="1"/>
</dbReference>
<evidence type="ECO:0000313" key="8">
    <source>
        <dbReference type="Proteomes" id="UP000192652"/>
    </source>
</evidence>
<comment type="caution">
    <text evidence="7">The sequence shown here is derived from an EMBL/GenBank/DDBJ whole genome shotgun (WGS) entry which is preliminary data.</text>
</comment>
<evidence type="ECO:0000313" key="7">
    <source>
        <dbReference type="EMBL" id="OQP86077.1"/>
    </source>
</evidence>
<accession>A0ABX3PDD4</accession>
<sequence length="141" mass="16699">MVDTLCTSARSKRMSLIRGKDTKPEMVVRRLVHSMGYRYRLHRRELPGSPDLVFSVRRKVIFVHGCFWHRHPDSTCKLARMPKSRHEFWVPKLESNASRDRRNEQALKADGWDVLVIWECETKDQSLLESKIQAFFNDEID</sequence>
<evidence type="ECO:0000256" key="5">
    <source>
        <dbReference type="ARBA" id="ARBA00023204"/>
    </source>
</evidence>
<dbReference type="EC" id="3.1.-.-" evidence="6"/>
<evidence type="ECO:0000256" key="4">
    <source>
        <dbReference type="ARBA" id="ARBA00022801"/>
    </source>
</evidence>
<evidence type="ECO:0000256" key="6">
    <source>
        <dbReference type="PIRNR" id="PIRNR018267"/>
    </source>
</evidence>
<keyword evidence="5 6" id="KW-0234">DNA repair</keyword>
<evidence type="ECO:0000256" key="1">
    <source>
        <dbReference type="ARBA" id="ARBA00022722"/>
    </source>
</evidence>
<keyword evidence="3 6" id="KW-0227">DNA damage</keyword>
<dbReference type="InterPro" id="IPR011335">
    <property type="entry name" value="Restrct_endonuc-II-like"/>
</dbReference>
<organism evidence="7 8">
    <name type="scientific">Xaviernesmea rhizosphaerae</name>
    <dbReference type="NCBI Taxonomy" id="1672749"/>
    <lineage>
        <taxon>Bacteria</taxon>
        <taxon>Pseudomonadati</taxon>
        <taxon>Pseudomonadota</taxon>
        <taxon>Alphaproteobacteria</taxon>
        <taxon>Hyphomicrobiales</taxon>
        <taxon>Rhizobiaceae</taxon>
        <taxon>Rhizobium/Agrobacterium group</taxon>
        <taxon>Xaviernesmea</taxon>
    </lineage>
</organism>
<keyword evidence="8" id="KW-1185">Reference proteome</keyword>
<dbReference type="PIRSF" id="PIRSF018267">
    <property type="entry name" value="VSR_endonuc"/>
    <property type="match status" value="1"/>
</dbReference>
<dbReference type="Gene3D" id="3.40.960.10">
    <property type="entry name" value="VSR Endonuclease"/>
    <property type="match status" value="1"/>
</dbReference>
<keyword evidence="4 6" id="KW-0378">Hydrolase</keyword>